<proteinExistence type="predicted"/>
<dbReference type="AlphaFoldDB" id="G5A576"/>
<dbReference type="SMR" id="G5A576"/>
<name>G5A576_PHYSP</name>
<dbReference type="RefSeq" id="XP_009535894.1">
    <property type="nucleotide sequence ID" value="XM_009537599.1"/>
</dbReference>
<evidence type="ECO:0000313" key="1">
    <source>
        <dbReference type="EMBL" id="EGZ09261.1"/>
    </source>
</evidence>
<evidence type="ECO:0008006" key="3">
    <source>
        <dbReference type="Google" id="ProtNLM"/>
    </source>
</evidence>
<accession>G5A576</accession>
<keyword evidence="2" id="KW-1185">Reference proteome</keyword>
<organism evidence="1 2">
    <name type="scientific">Phytophthora sojae (strain P6497)</name>
    <name type="common">Soybean stem and root rot agent</name>
    <name type="synonym">Phytophthora megasperma f. sp. glycines</name>
    <dbReference type="NCBI Taxonomy" id="1094619"/>
    <lineage>
        <taxon>Eukaryota</taxon>
        <taxon>Sar</taxon>
        <taxon>Stramenopiles</taxon>
        <taxon>Oomycota</taxon>
        <taxon>Peronosporomycetes</taxon>
        <taxon>Peronosporales</taxon>
        <taxon>Peronosporaceae</taxon>
        <taxon>Phytophthora</taxon>
    </lineage>
</organism>
<gene>
    <name evidence="1" type="ORF">PHYSODRAFT_249887</name>
</gene>
<dbReference type="EMBL" id="JH159160">
    <property type="protein sequence ID" value="EGZ09261.1"/>
    <property type="molecule type" value="Genomic_DNA"/>
</dbReference>
<evidence type="ECO:0000313" key="2">
    <source>
        <dbReference type="Proteomes" id="UP000002640"/>
    </source>
</evidence>
<protein>
    <recommendedName>
        <fullName evidence="3">RxLR effector protein</fullName>
    </recommendedName>
</protein>
<reference evidence="1 2" key="1">
    <citation type="journal article" date="2006" name="Science">
        <title>Phytophthora genome sequences uncover evolutionary origins and mechanisms of pathogenesis.</title>
        <authorList>
            <person name="Tyler B.M."/>
            <person name="Tripathy S."/>
            <person name="Zhang X."/>
            <person name="Dehal P."/>
            <person name="Jiang R.H."/>
            <person name="Aerts A."/>
            <person name="Arredondo F.D."/>
            <person name="Baxter L."/>
            <person name="Bensasson D."/>
            <person name="Beynon J.L."/>
            <person name="Chapman J."/>
            <person name="Damasceno C.M."/>
            <person name="Dorrance A.E."/>
            <person name="Dou D."/>
            <person name="Dickerman A.W."/>
            <person name="Dubchak I.L."/>
            <person name="Garbelotto M."/>
            <person name="Gijzen M."/>
            <person name="Gordon S.G."/>
            <person name="Govers F."/>
            <person name="Grunwald N.J."/>
            <person name="Huang W."/>
            <person name="Ivors K.L."/>
            <person name="Jones R.W."/>
            <person name="Kamoun S."/>
            <person name="Krampis K."/>
            <person name="Lamour K.H."/>
            <person name="Lee M.K."/>
            <person name="McDonald W.H."/>
            <person name="Medina M."/>
            <person name="Meijer H.J."/>
            <person name="Nordberg E.K."/>
            <person name="Maclean D.J."/>
            <person name="Ospina-Giraldo M.D."/>
            <person name="Morris P.F."/>
            <person name="Phuntumart V."/>
            <person name="Putnam N.H."/>
            <person name="Rash S."/>
            <person name="Rose J.K."/>
            <person name="Sakihama Y."/>
            <person name="Salamov A.A."/>
            <person name="Savidor A."/>
            <person name="Scheuring C.F."/>
            <person name="Smith B.M."/>
            <person name="Sobral B.W."/>
            <person name="Terry A."/>
            <person name="Torto-Alalibo T.A."/>
            <person name="Win J."/>
            <person name="Xu Z."/>
            <person name="Zhang H."/>
            <person name="Grigoriev I.V."/>
            <person name="Rokhsar D.S."/>
            <person name="Boore J.L."/>
        </authorList>
    </citation>
    <scope>NUCLEOTIDE SEQUENCE [LARGE SCALE GENOMIC DNA]</scope>
    <source>
        <strain evidence="1 2">P6497</strain>
    </source>
</reference>
<dbReference type="Proteomes" id="UP000002640">
    <property type="component" value="Unassembled WGS sequence"/>
</dbReference>
<dbReference type="InParanoid" id="G5A576"/>
<dbReference type="GeneID" id="20637976"/>
<sequence>MTTTSSRKSQRRPAGGVFEHLKLDEQSSKVFESPELGTWLSFVTTMTTRKKTPDEFAAISVLEKQFSGDLELARALVGAKIDPAMKNSINRNEILELQQLQFKQWLGKDLTPDRLDMKFAVRHFDKRNLDVVLGYHDVCKARKP</sequence>
<dbReference type="KEGG" id="psoj:PHYSODRAFT_249887"/>